<dbReference type="InterPro" id="IPR011029">
    <property type="entry name" value="DEATH-like_dom_sf"/>
</dbReference>
<evidence type="ECO:0000259" key="3">
    <source>
        <dbReference type="PROSITE" id="PS50209"/>
    </source>
</evidence>
<dbReference type="SMART" id="SM01265">
    <property type="entry name" value="Mab-21"/>
    <property type="match status" value="1"/>
</dbReference>
<dbReference type="PANTHER" id="PTHR10656:SF69">
    <property type="entry name" value="MAB-21-LIKE HHH_H2TH-LIKE DOMAIN-CONTAINING PROTEIN"/>
    <property type="match status" value="1"/>
</dbReference>
<dbReference type="Gene3D" id="1.10.1410.40">
    <property type="match status" value="1"/>
</dbReference>
<dbReference type="CDD" id="cd01671">
    <property type="entry name" value="CARD"/>
    <property type="match status" value="3"/>
</dbReference>
<dbReference type="Proteomes" id="UP000596742">
    <property type="component" value="Unassembled WGS sequence"/>
</dbReference>
<proteinExistence type="inferred from homology"/>
<dbReference type="Pfam" id="PF03281">
    <property type="entry name" value="Mab-21"/>
    <property type="match status" value="1"/>
</dbReference>
<dbReference type="InterPro" id="IPR043129">
    <property type="entry name" value="ATPase_NBD"/>
</dbReference>
<comment type="caution">
    <text evidence="4">The sequence shown here is derived from an EMBL/GenBank/DDBJ whole genome shotgun (WGS) entry which is preliminary data.</text>
</comment>
<sequence length="1516" mass="174660">MSDENPKATPTRGVSQISDDSGIFSLPHTPGTIMLHVSVIFKGICSKKIQQNFGYTKRHINPDLVVEEIQAIAADIFSDSKLAELSDTREKHRKTDRLLKHILRKGEGVCKCFLKCLQSESIQATFILEDLRAFKDKFVPPLTTHNIDIKDIHEHYEDIVKELENTDIIDPLLEYYVLDLDEHDTVVYTDKPNRERNSDLVNILCKKESADWIPGFILVLKDKKYVLLLSLIEHKGKRAPQVFPDRVLYDTTYKMSIRVNGINANAIELQLARHADIDNLCRQFAQLSVSNIKQGSVLLLVHPISPDIWRKSSEEEKQKLLEEFIYQLIYQSDVKNLIQKEIDVSIEVNEIKNVFGDPAWRVKKSSQLTKEQQKLEDNWTYLVEEMEVKKIMEYFIERDVMTVMERQKIMDLPGRRERANIFLSILKHKLGKVSIEDLIDGLVTTGQTYIGDRLKKDILCIDCLRETYKDPQNYEMILDEMVSSAMLQTVAKFEDKMIPHHILNILTPECGKSRRDRAHLFMQYVLLNDEVLRSFENVLATTNHVVFKVKKKCDDCKPRSSKDASYFETSLVEEKDRVFCSFTVRMETDKSLRIISLKRKKEVIEEKYVKTDRPLYSRLPSEPYMRELKDPTPIIAAIDFGTTYSGFAFSQKKKHAKIITKQWHSSSGSALQSFKTPTSILLQPDGNFHSFGYEAEEKYDLLSNGGDHRSWYFCRHFKMELHSSEILKRDTMIEDVLGKKKTAFDIFSMSIKYLKQEAEKLMLEKGQKIVKENISWIITVPAIWTDAAKQFMRQAAEEMDTQVSFQNDIVDPKSNLPMPHLSFLINFLLPKRLVGRKRTERQLEYFKNVVDEDPDVDKEFFKLILVGSVAEGYNIPDVMLRSNPFKVETHADADILLAIPAMLISVDRSEEIEKLRLVVNDVHPGYARIEVTQPKEDDDSFVFLKRENKFYLSGTKMRSKILASLPADLEPHGPAISTPVPTASAWQDIMKQIKTDKMSELHSHDYVYALPCNKWPDCAKSWIDRQERGDWLDNKTINQVVELGVHVVAVPHRKSELPDLEWRISFAVTERYLAQKIVTDEQRQCYIFLKIIHFQTLKKLDLLSSYHLKTVFLHSCEKLPINAWVENCGGCLLFMIDMLVECLNKKSIPNFFIPENNLIDHFTEEQAKEVLDVLKSIRENPLHPVLQFTDSKVMGLQSLSTPFRELVSPVLEDAVDFLVHRNLQQSVTAGFLSALFKMVYVLVIERKPEEAVLYIIDVYPIINKFSPGAISVAQIVDSIGMNFVSDIQLTVNLLEEVLKFSDEHPDVLLLRGNLACMFHALAYQHQPDTDEHMLALVQAETLFNTVVDVEDIYSATAVDFSCLLIRQGRFDEAAEKLDRFIAEELKHPRSTHCFYKKEITVLDQTLQKEANVHGKLSVNSLSMAYYLLVKCIIKDDLSSADPEVYHKILQYFSRHCHLINESSSFSLLGYTNILVEDWQAACTAFEMAMETCDGSVRLVKDNIAFCKTKLHQSKDN</sequence>
<evidence type="ECO:0000256" key="1">
    <source>
        <dbReference type="ARBA" id="ARBA00008307"/>
    </source>
</evidence>
<dbReference type="PROSITE" id="PS50209">
    <property type="entry name" value="CARD"/>
    <property type="match status" value="1"/>
</dbReference>
<comment type="similarity">
    <text evidence="1">Belongs to the mab-21 family.</text>
</comment>
<dbReference type="PANTHER" id="PTHR10656">
    <property type="entry name" value="CELL FATE DETERMINING PROTEIN MAB21-RELATED"/>
    <property type="match status" value="1"/>
</dbReference>
<feature type="domain" description="CARD" evidence="3">
    <location>
        <begin position="367"/>
        <end position="457"/>
    </location>
</feature>
<dbReference type="SUPFAM" id="SSF47986">
    <property type="entry name" value="DEATH domain"/>
    <property type="match status" value="1"/>
</dbReference>
<evidence type="ECO:0000256" key="2">
    <source>
        <dbReference type="SAM" id="MobiDB-lite"/>
    </source>
</evidence>
<evidence type="ECO:0000313" key="5">
    <source>
        <dbReference type="Proteomes" id="UP000596742"/>
    </source>
</evidence>
<feature type="region of interest" description="Disordered" evidence="2">
    <location>
        <begin position="1"/>
        <end position="20"/>
    </location>
</feature>
<gene>
    <name evidence="4" type="ORF">MGAL_10B000820</name>
</gene>
<organism evidence="4 5">
    <name type="scientific">Mytilus galloprovincialis</name>
    <name type="common">Mediterranean mussel</name>
    <dbReference type="NCBI Taxonomy" id="29158"/>
    <lineage>
        <taxon>Eukaryota</taxon>
        <taxon>Metazoa</taxon>
        <taxon>Spiralia</taxon>
        <taxon>Lophotrochozoa</taxon>
        <taxon>Mollusca</taxon>
        <taxon>Bivalvia</taxon>
        <taxon>Autobranchia</taxon>
        <taxon>Pteriomorphia</taxon>
        <taxon>Mytilida</taxon>
        <taxon>Mytiloidea</taxon>
        <taxon>Mytilidae</taxon>
        <taxon>Mytilinae</taxon>
        <taxon>Mytilus</taxon>
    </lineage>
</organism>
<dbReference type="InterPro" id="IPR024810">
    <property type="entry name" value="MAB21L/cGLR"/>
</dbReference>
<evidence type="ECO:0000313" key="4">
    <source>
        <dbReference type="EMBL" id="VDI46696.1"/>
    </source>
</evidence>
<dbReference type="Gene3D" id="3.30.420.40">
    <property type="match status" value="1"/>
</dbReference>
<name>A0A8B6F939_MYTGA</name>
<dbReference type="Pfam" id="PF20266">
    <property type="entry name" value="Mab-21_C"/>
    <property type="match status" value="1"/>
</dbReference>
<reference evidence="4" key="1">
    <citation type="submission" date="2018-11" db="EMBL/GenBank/DDBJ databases">
        <authorList>
            <person name="Alioto T."/>
            <person name="Alioto T."/>
        </authorList>
    </citation>
    <scope>NUCLEOTIDE SEQUENCE</scope>
</reference>
<dbReference type="EMBL" id="UYJE01006529">
    <property type="protein sequence ID" value="VDI46696.1"/>
    <property type="molecule type" value="Genomic_DNA"/>
</dbReference>
<dbReference type="InterPro" id="IPR001315">
    <property type="entry name" value="CARD"/>
</dbReference>
<dbReference type="OrthoDB" id="5974723at2759"/>
<accession>A0A8B6F939</accession>
<protein>
    <recommendedName>
        <fullName evidence="3">CARD domain-containing protein</fullName>
    </recommendedName>
</protein>
<dbReference type="SUPFAM" id="SSF53067">
    <property type="entry name" value="Actin-like ATPase domain"/>
    <property type="match status" value="1"/>
</dbReference>
<dbReference type="InterPro" id="IPR046906">
    <property type="entry name" value="Mab-21_HhH/H2TH-like"/>
</dbReference>
<dbReference type="GO" id="GO:0042981">
    <property type="term" value="P:regulation of apoptotic process"/>
    <property type="evidence" value="ECO:0007669"/>
    <property type="project" value="InterPro"/>
</dbReference>
<dbReference type="Pfam" id="PF00619">
    <property type="entry name" value="CARD"/>
    <property type="match status" value="1"/>
</dbReference>
<dbReference type="Gene3D" id="1.10.533.10">
    <property type="entry name" value="Death Domain, Fas"/>
    <property type="match status" value="3"/>
</dbReference>
<dbReference type="InterPro" id="IPR046903">
    <property type="entry name" value="Mab-21-like_nuc_Trfase"/>
</dbReference>
<keyword evidence="5" id="KW-1185">Reference proteome</keyword>